<dbReference type="EMBL" id="JPKZ01000869">
    <property type="protein sequence ID" value="KHN85095.1"/>
    <property type="molecule type" value="Genomic_DNA"/>
</dbReference>
<dbReference type="OrthoDB" id="5828215at2759"/>
<evidence type="ECO:0000313" key="2">
    <source>
        <dbReference type="Proteomes" id="UP000031036"/>
    </source>
</evidence>
<dbReference type="AlphaFoldDB" id="A0A0B2VVW0"/>
<organism evidence="1 2">
    <name type="scientific">Toxocara canis</name>
    <name type="common">Canine roundworm</name>
    <dbReference type="NCBI Taxonomy" id="6265"/>
    <lineage>
        <taxon>Eukaryota</taxon>
        <taxon>Metazoa</taxon>
        <taxon>Ecdysozoa</taxon>
        <taxon>Nematoda</taxon>
        <taxon>Chromadorea</taxon>
        <taxon>Rhabditida</taxon>
        <taxon>Spirurina</taxon>
        <taxon>Ascaridomorpha</taxon>
        <taxon>Ascaridoidea</taxon>
        <taxon>Toxocaridae</taxon>
        <taxon>Toxocara</taxon>
    </lineage>
</organism>
<accession>A0A0B2VVW0</accession>
<protein>
    <submittedName>
        <fullName evidence="1">Uncharacterized protein</fullName>
    </submittedName>
</protein>
<reference evidence="1 2" key="1">
    <citation type="submission" date="2014-11" db="EMBL/GenBank/DDBJ databases">
        <title>Genetic blueprint of the zoonotic pathogen Toxocara canis.</title>
        <authorList>
            <person name="Zhu X.-Q."/>
            <person name="Korhonen P.K."/>
            <person name="Cai H."/>
            <person name="Young N.D."/>
            <person name="Nejsum P."/>
            <person name="von Samson-Himmelstjerna G."/>
            <person name="Boag P.R."/>
            <person name="Tan P."/>
            <person name="Li Q."/>
            <person name="Min J."/>
            <person name="Yang Y."/>
            <person name="Wang X."/>
            <person name="Fang X."/>
            <person name="Hall R.S."/>
            <person name="Hofmann A."/>
            <person name="Sternberg P.W."/>
            <person name="Jex A.R."/>
            <person name="Gasser R.B."/>
        </authorList>
    </citation>
    <scope>NUCLEOTIDE SEQUENCE [LARGE SCALE GENOMIC DNA]</scope>
    <source>
        <strain evidence="1">PN_DK_2014</strain>
    </source>
</reference>
<comment type="caution">
    <text evidence="1">The sequence shown here is derived from an EMBL/GenBank/DDBJ whole genome shotgun (WGS) entry which is preliminary data.</text>
</comment>
<evidence type="ECO:0000313" key="1">
    <source>
        <dbReference type="EMBL" id="KHN85095.1"/>
    </source>
</evidence>
<sequence length="163" mass="18443">MARTTKAASEMRSAVEEMMVPIAKGMRKTMEQMMATMAEGMRKLLVATIRDVVGSLLPELVITLTHPLDSILTSNSQRLQTVETDTSSDAEEQQRWRSAVLIEILDEVNVDDVPVDVYRMGVFNPTKRRPIKCYGTGKMSHISCPYKRRKNRASSRTRMLGHE</sequence>
<gene>
    <name evidence="1" type="ORF">Tcan_07886</name>
</gene>
<proteinExistence type="predicted"/>
<keyword evidence="2" id="KW-1185">Reference proteome</keyword>
<dbReference type="Proteomes" id="UP000031036">
    <property type="component" value="Unassembled WGS sequence"/>
</dbReference>
<name>A0A0B2VVW0_TOXCA</name>